<evidence type="ECO:0000256" key="1">
    <source>
        <dbReference type="SAM" id="SignalP"/>
    </source>
</evidence>
<dbReference type="OrthoDB" id="1149023at2"/>
<gene>
    <name evidence="2" type="ORF">B0A77_11255</name>
    <name evidence="3" type="ORF">BC670_1034</name>
</gene>
<dbReference type="EMBL" id="VFPJ01000001">
    <property type="protein sequence ID" value="TQM40164.1"/>
    <property type="molecule type" value="Genomic_DNA"/>
</dbReference>
<reference evidence="3 5" key="2">
    <citation type="submission" date="2019-06" db="EMBL/GenBank/DDBJ databases">
        <title>Genomic Encyclopedia of Archaeal and Bacterial Type Strains, Phase II (KMG-II): from individual species to whole genera.</title>
        <authorList>
            <person name="Goeker M."/>
        </authorList>
    </citation>
    <scope>NUCLEOTIDE SEQUENCE [LARGE SCALE GENOMIC DNA]</scope>
    <source>
        <strain evidence="3 5">DSM 24789</strain>
    </source>
</reference>
<name>A0A2H3KA17_9FLAO</name>
<keyword evidence="1" id="KW-0732">Signal</keyword>
<dbReference type="RefSeq" id="WP_089079788.1">
    <property type="nucleotide sequence ID" value="NZ_PCMW01000064.1"/>
</dbReference>
<evidence type="ECO:0008006" key="6">
    <source>
        <dbReference type="Google" id="ProtNLM"/>
    </source>
</evidence>
<organism evidence="2 4">
    <name type="scientific">Flavobacterium branchiophilum</name>
    <dbReference type="NCBI Taxonomy" id="55197"/>
    <lineage>
        <taxon>Bacteria</taxon>
        <taxon>Pseudomonadati</taxon>
        <taxon>Bacteroidota</taxon>
        <taxon>Flavobacteriia</taxon>
        <taxon>Flavobacteriales</taxon>
        <taxon>Flavobacteriaceae</taxon>
        <taxon>Flavobacterium</taxon>
    </lineage>
</organism>
<dbReference type="PROSITE" id="PS51257">
    <property type="entry name" value="PROKAR_LIPOPROTEIN"/>
    <property type="match status" value="1"/>
</dbReference>
<feature type="chain" id="PRO_5036317419" description="Lipoprotein" evidence="1">
    <location>
        <begin position="20"/>
        <end position="314"/>
    </location>
</feature>
<reference evidence="2 4" key="1">
    <citation type="submission" date="2017-09" db="EMBL/GenBank/DDBJ databases">
        <title>Whole genomes of Flavobacteriaceae.</title>
        <authorList>
            <person name="Stine C."/>
            <person name="Li C."/>
            <person name="Tadesse D."/>
        </authorList>
    </citation>
    <scope>NUCLEOTIDE SEQUENCE [LARGE SCALE GENOMIC DNA]</scope>
    <source>
        <strain evidence="2 4">ATCC 35036</strain>
    </source>
</reference>
<evidence type="ECO:0000313" key="5">
    <source>
        <dbReference type="Proteomes" id="UP000320773"/>
    </source>
</evidence>
<sequence>MLKKIINIVLILCTITSCAQKNISDKEMETIIKTAYEQTPKHEKQPMYAIQVDKKGCRASLWVNDFNVDDYWYKGGYTITETISSFIIKSGKQTITLKVYPRDGAEYIDDRAFVALELIYVPQKGCDMDKYQLLQTIKLPEGLAEKKLPYFEMTIPFEAKVPWDHSAFYNNLQDLRDIPNITQKILAEYKKYLVIIENNQQQVYIEKKFKNKKYEFEANYVNEEDINEYMKSYLKQTSPLKNKEVIFLDTEYEIVYELDGRIASLVSKSDREGIIRIYYGDVITEGEHEGKKQSELTIGFKLVLPKNKTELESL</sequence>
<dbReference type="Proteomes" id="UP000220828">
    <property type="component" value="Unassembled WGS sequence"/>
</dbReference>
<accession>A0A2H3KA17</accession>
<evidence type="ECO:0000313" key="4">
    <source>
        <dbReference type="Proteomes" id="UP000220828"/>
    </source>
</evidence>
<dbReference type="AlphaFoldDB" id="A0A2H3KA17"/>
<evidence type="ECO:0000313" key="3">
    <source>
        <dbReference type="EMBL" id="TQM40164.1"/>
    </source>
</evidence>
<comment type="caution">
    <text evidence="2">The sequence shown here is derived from an EMBL/GenBank/DDBJ whole genome shotgun (WGS) entry which is preliminary data.</text>
</comment>
<protein>
    <recommendedName>
        <fullName evidence="6">Lipoprotein</fullName>
    </recommendedName>
</protein>
<evidence type="ECO:0000313" key="2">
    <source>
        <dbReference type="EMBL" id="PDS23305.1"/>
    </source>
</evidence>
<dbReference type="Proteomes" id="UP000320773">
    <property type="component" value="Unassembled WGS sequence"/>
</dbReference>
<dbReference type="EMBL" id="PCMW01000064">
    <property type="protein sequence ID" value="PDS23305.1"/>
    <property type="molecule type" value="Genomic_DNA"/>
</dbReference>
<proteinExistence type="predicted"/>
<feature type="signal peptide" evidence="1">
    <location>
        <begin position="1"/>
        <end position="19"/>
    </location>
</feature>